<dbReference type="AlphaFoldDB" id="A0A9Q1J5W8"/>
<organism evidence="2 3">
    <name type="scientific">Synaphobranchus kaupii</name>
    <name type="common">Kaup's arrowtooth eel</name>
    <dbReference type="NCBI Taxonomy" id="118154"/>
    <lineage>
        <taxon>Eukaryota</taxon>
        <taxon>Metazoa</taxon>
        <taxon>Chordata</taxon>
        <taxon>Craniata</taxon>
        <taxon>Vertebrata</taxon>
        <taxon>Euteleostomi</taxon>
        <taxon>Actinopterygii</taxon>
        <taxon>Neopterygii</taxon>
        <taxon>Teleostei</taxon>
        <taxon>Anguilliformes</taxon>
        <taxon>Synaphobranchidae</taxon>
        <taxon>Synaphobranchus</taxon>
    </lineage>
</organism>
<dbReference type="Proteomes" id="UP001152622">
    <property type="component" value="Chromosome 3"/>
</dbReference>
<accession>A0A9Q1J5W8</accession>
<protein>
    <submittedName>
        <fullName evidence="2">Uncharacterized protein</fullName>
    </submittedName>
</protein>
<name>A0A9Q1J5W8_SYNKA</name>
<evidence type="ECO:0000256" key="1">
    <source>
        <dbReference type="SAM" id="MobiDB-lite"/>
    </source>
</evidence>
<comment type="caution">
    <text evidence="2">The sequence shown here is derived from an EMBL/GenBank/DDBJ whole genome shotgun (WGS) entry which is preliminary data.</text>
</comment>
<evidence type="ECO:0000313" key="2">
    <source>
        <dbReference type="EMBL" id="KAJ8368433.1"/>
    </source>
</evidence>
<proteinExistence type="predicted"/>
<sequence length="196" mass="20700">MQCESALERGVRGSTRRVAHLCSGKGERQVVLRRGGSSVGPLFVYSLSTLFGSSSPSSQKCEFGVGRSMEHGGALPRAVVTRSSIGREVYNSGNGGASDRQSLTNPDTPHLGRRERLQAGAPGCLPVCNLAPRPARGAPPGGAGHRCCQYANTTEPPPFTAGQTDDFPPRRPAAGLPSIWPLPRRYARACGGFINM</sequence>
<keyword evidence="3" id="KW-1185">Reference proteome</keyword>
<feature type="region of interest" description="Disordered" evidence="1">
    <location>
        <begin position="89"/>
        <end position="113"/>
    </location>
</feature>
<dbReference type="EMBL" id="JAINUF010000003">
    <property type="protein sequence ID" value="KAJ8368433.1"/>
    <property type="molecule type" value="Genomic_DNA"/>
</dbReference>
<reference evidence="2" key="1">
    <citation type="journal article" date="2023" name="Science">
        <title>Genome structures resolve the early diversification of teleost fishes.</title>
        <authorList>
            <person name="Parey E."/>
            <person name="Louis A."/>
            <person name="Montfort J."/>
            <person name="Bouchez O."/>
            <person name="Roques C."/>
            <person name="Iampietro C."/>
            <person name="Lluch J."/>
            <person name="Castinel A."/>
            <person name="Donnadieu C."/>
            <person name="Desvignes T."/>
            <person name="Floi Bucao C."/>
            <person name="Jouanno E."/>
            <person name="Wen M."/>
            <person name="Mejri S."/>
            <person name="Dirks R."/>
            <person name="Jansen H."/>
            <person name="Henkel C."/>
            <person name="Chen W.J."/>
            <person name="Zahm M."/>
            <person name="Cabau C."/>
            <person name="Klopp C."/>
            <person name="Thompson A.W."/>
            <person name="Robinson-Rechavi M."/>
            <person name="Braasch I."/>
            <person name="Lecointre G."/>
            <person name="Bobe J."/>
            <person name="Postlethwait J.H."/>
            <person name="Berthelot C."/>
            <person name="Roest Crollius H."/>
            <person name="Guiguen Y."/>
        </authorList>
    </citation>
    <scope>NUCLEOTIDE SEQUENCE</scope>
    <source>
        <strain evidence="2">WJC10195</strain>
    </source>
</reference>
<gene>
    <name evidence="2" type="ORF">SKAU_G00084610</name>
</gene>
<evidence type="ECO:0000313" key="3">
    <source>
        <dbReference type="Proteomes" id="UP001152622"/>
    </source>
</evidence>